<feature type="transmembrane region" description="Helical" evidence="10">
    <location>
        <begin position="92"/>
        <end position="117"/>
    </location>
</feature>
<keyword evidence="13" id="KW-1185">Reference proteome</keyword>
<keyword evidence="5 10" id="KW-0573">Peptidoglycan synthesis</keyword>
<evidence type="ECO:0000313" key="12">
    <source>
        <dbReference type="EMBL" id="MBB3808211.1"/>
    </source>
</evidence>
<name>A0A7W5Z1B7_9HYPH</name>
<comment type="caution">
    <text evidence="12">The sequence shown here is derived from an EMBL/GenBank/DDBJ whole genome shotgun (WGS) entry which is preliminary data.</text>
</comment>
<dbReference type="GO" id="GO:0009252">
    <property type="term" value="P:peptidoglycan biosynthetic process"/>
    <property type="evidence" value="ECO:0007669"/>
    <property type="project" value="UniProtKB-UniRule"/>
</dbReference>
<sequence>MSRFQSVARAGAIVGAASVASRLLGFARDILIAGVLGAGTVADAFLVAFRIPNVIRRVLGEGGLNAGFVPVYGDVAARKGTEAAREFAGRTIVNAALCLTAIAGLAEIAAGALVLFVAAGFRDDPGKLALAIDYTRLTLPFVALTGLASLLAALLNAERRFVAAAVAPALVNGVLIVALLLLHGRAEDDPATGIWLALAISFSGLLHLVIVGWAAARMPHRPHLQMPRFDADSRRLARFAVPALLASGMTQIILLATMALASDQPSAVSWLYYADRVFQLPLSFIGVAAGVVLLPEFVDSQRDGASALAPALTRYLTGALALALPATAGLIALGPSIVTVLFERGAFGPADSRETALLLVALATGLPAACASKILIQPFFARRTVWPPLVAGLAGMLVTLACGHALPRLMTDAAGWRFWAPATSASFSAVGLAASLGLWTQMLVLVIFARAEIVWNAASASRLARLGLAAAVMGLIVAALDGVAAPWLGAEWPLAVRGGILAALCGGGMLVYLLALRLSGVLDALPIGRARLSDSDK</sequence>
<dbReference type="InterPro" id="IPR004268">
    <property type="entry name" value="MurJ"/>
</dbReference>
<feature type="transmembrane region" description="Helical" evidence="10">
    <location>
        <begin position="194"/>
        <end position="216"/>
    </location>
</feature>
<keyword evidence="10 11" id="KW-0813">Transport</keyword>
<evidence type="ECO:0000256" key="9">
    <source>
        <dbReference type="ARBA" id="ARBA00061532"/>
    </source>
</evidence>
<feature type="transmembrane region" description="Helical" evidence="10">
    <location>
        <begin position="426"/>
        <end position="451"/>
    </location>
</feature>
<dbReference type="PANTHER" id="PTHR47019:SF1">
    <property type="entry name" value="LIPID II FLIPPASE MURJ"/>
    <property type="match status" value="1"/>
</dbReference>
<comment type="similarity">
    <text evidence="9 10 11">Belongs to the MurJ/MviN family.</text>
</comment>
<feature type="transmembrane region" description="Helical" evidence="10">
    <location>
        <begin position="463"/>
        <end position="488"/>
    </location>
</feature>
<dbReference type="PANTHER" id="PTHR47019">
    <property type="entry name" value="LIPID II FLIPPASE MURJ"/>
    <property type="match status" value="1"/>
</dbReference>
<protein>
    <recommendedName>
        <fullName evidence="10">Probable lipid II flippase MurJ</fullName>
    </recommendedName>
</protein>
<dbReference type="PIRSF" id="PIRSF002869">
    <property type="entry name" value="MviN"/>
    <property type="match status" value="1"/>
</dbReference>
<comment type="subcellular location">
    <subcellularLocation>
        <location evidence="10">Cell inner membrane</location>
        <topology evidence="10">Multi-pass membrane protein</topology>
    </subcellularLocation>
    <subcellularLocation>
        <location evidence="1">Cell membrane</location>
        <topology evidence="1">Multi-pass membrane protein</topology>
    </subcellularLocation>
</comment>
<dbReference type="InterPro" id="IPR051050">
    <property type="entry name" value="Lipid_II_flippase_MurJ/MviN"/>
</dbReference>
<reference evidence="12 13" key="1">
    <citation type="submission" date="2020-08" db="EMBL/GenBank/DDBJ databases">
        <title>Genomic Encyclopedia of Type Strains, Phase IV (KMG-IV): sequencing the most valuable type-strain genomes for metagenomic binning, comparative biology and taxonomic classification.</title>
        <authorList>
            <person name="Goeker M."/>
        </authorList>
    </citation>
    <scope>NUCLEOTIDE SEQUENCE [LARGE SCALE GENOMIC DNA]</scope>
    <source>
        <strain evidence="12 13">DSM 28760</strain>
    </source>
</reference>
<feature type="transmembrane region" description="Helical" evidence="10">
    <location>
        <begin position="137"/>
        <end position="155"/>
    </location>
</feature>
<dbReference type="PRINTS" id="PR01806">
    <property type="entry name" value="VIRFACTRMVIN"/>
</dbReference>
<keyword evidence="4 10" id="KW-0133">Cell shape</keyword>
<dbReference type="AlphaFoldDB" id="A0A7W5Z1B7"/>
<organism evidence="12 13">
    <name type="scientific">Pseudochelatococcus contaminans</name>
    <dbReference type="NCBI Taxonomy" id="1538103"/>
    <lineage>
        <taxon>Bacteria</taxon>
        <taxon>Pseudomonadati</taxon>
        <taxon>Pseudomonadota</taxon>
        <taxon>Alphaproteobacteria</taxon>
        <taxon>Hyphomicrobiales</taxon>
        <taxon>Chelatococcaceae</taxon>
        <taxon>Pseudochelatococcus</taxon>
    </lineage>
</organism>
<feature type="transmembrane region" description="Helical" evidence="10">
    <location>
        <begin position="388"/>
        <end position="406"/>
    </location>
</feature>
<evidence type="ECO:0000256" key="7">
    <source>
        <dbReference type="ARBA" id="ARBA00023136"/>
    </source>
</evidence>
<accession>A0A7W5Z1B7</accession>
<dbReference type="Proteomes" id="UP000537592">
    <property type="component" value="Unassembled WGS sequence"/>
</dbReference>
<feature type="transmembrane region" description="Helical" evidence="10">
    <location>
        <begin position="494"/>
        <end position="515"/>
    </location>
</feature>
<dbReference type="GO" id="GO:0071555">
    <property type="term" value="P:cell wall organization"/>
    <property type="evidence" value="ECO:0007669"/>
    <property type="project" value="UniProtKB-UniRule"/>
</dbReference>
<evidence type="ECO:0000256" key="8">
    <source>
        <dbReference type="ARBA" id="ARBA00060041"/>
    </source>
</evidence>
<evidence type="ECO:0000256" key="4">
    <source>
        <dbReference type="ARBA" id="ARBA00022960"/>
    </source>
</evidence>
<comment type="function">
    <text evidence="8 10 11">Involved in peptidoglycan biosynthesis. Transports lipid-linked peptidoglycan precursors from the inner to the outer leaflet of the cytoplasmic membrane.</text>
</comment>
<feature type="transmembrane region" description="Helical" evidence="10">
    <location>
        <begin position="280"/>
        <end position="298"/>
    </location>
</feature>
<evidence type="ECO:0000313" key="13">
    <source>
        <dbReference type="Proteomes" id="UP000537592"/>
    </source>
</evidence>
<evidence type="ECO:0000256" key="10">
    <source>
        <dbReference type="HAMAP-Rule" id="MF_02078"/>
    </source>
</evidence>
<dbReference type="GO" id="GO:0005886">
    <property type="term" value="C:plasma membrane"/>
    <property type="evidence" value="ECO:0007669"/>
    <property type="project" value="UniProtKB-SubCell"/>
</dbReference>
<evidence type="ECO:0000256" key="11">
    <source>
        <dbReference type="PIRNR" id="PIRNR002869"/>
    </source>
</evidence>
<evidence type="ECO:0000256" key="3">
    <source>
        <dbReference type="ARBA" id="ARBA00022692"/>
    </source>
</evidence>
<dbReference type="HAMAP" id="MF_02078">
    <property type="entry name" value="MurJ_MviN"/>
    <property type="match status" value="1"/>
</dbReference>
<keyword evidence="6 10" id="KW-1133">Transmembrane helix</keyword>
<dbReference type="EMBL" id="JACICC010000001">
    <property type="protein sequence ID" value="MBB3808211.1"/>
    <property type="molecule type" value="Genomic_DNA"/>
</dbReference>
<evidence type="ECO:0000256" key="5">
    <source>
        <dbReference type="ARBA" id="ARBA00022984"/>
    </source>
</evidence>
<keyword evidence="7 10" id="KW-0472">Membrane</keyword>
<feature type="transmembrane region" description="Helical" evidence="10">
    <location>
        <begin position="30"/>
        <end position="49"/>
    </location>
</feature>
<dbReference type="NCBIfam" id="TIGR01695">
    <property type="entry name" value="murJ_mviN"/>
    <property type="match status" value="1"/>
</dbReference>
<feature type="transmembrane region" description="Helical" evidence="10">
    <location>
        <begin position="357"/>
        <end position="376"/>
    </location>
</feature>
<keyword evidence="3 10" id="KW-0812">Transmembrane</keyword>
<evidence type="ECO:0000256" key="6">
    <source>
        <dbReference type="ARBA" id="ARBA00022989"/>
    </source>
</evidence>
<feature type="transmembrane region" description="Helical" evidence="10">
    <location>
        <begin position="236"/>
        <end position="260"/>
    </location>
</feature>
<dbReference type="GO" id="GO:0015648">
    <property type="term" value="F:lipid-linked peptidoglycan transporter activity"/>
    <property type="evidence" value="ECO:0007669"/>
    <property type="project" value="UniProtKB-UniRule"/>
</dbReference>
<keyword evidence="2 10" id="KW-1003">Cell membrane</keyword>
<feature type="transmembrane region" description="Helical" evidence="10">
    <location>
        <begin position="162"/>
        <end position="182"/>
    </location>
</feature>
<dbReference type="RefSeq" id="WP_183750239.1">
    <property type="nucleotide sequence ID" value="NZ_JACICC010000001.1"/>
</dbReference>
<comment type="pathway">
    <text evidence="10">Cell wall biogenesis; peptidoglycan biosynthesis.</text>
</comment>
<keyword evidence="10" id="KW-0997">Cell inner membrane</keyword>
<evidence type="ECO:0000256" key="1">
    <source>
        <dbReference type="ARBA" id="ARBA00004651"/>
    </source>
</evidence>
<dbReference type="GO" id="GO:0008360">
    <property type="term" value="P:regulation of cell shape"/>
    <property type="evidence" value="ECO:0007669"/>
    <property type="project" value="UniProtKB-UniRule"/>
</dbReference>
<feature type="transmembrane region" description="Helical" evidence="10">
    <location>
        <begin position="319"/>
        <end position="342"/>
    </location>
</feature>
<proteinExistence type="inferred from homology"/>
<keyword evidence="10 11" id="KW-0961">Cell wall biogenesis/degradation</keyword>
<dbReference type="Pfam" id="PF03023">
    <property type="entry name" value="MurJ"/>
    <property type="match status" value="1"/>
</dbReference>
<feature type="transmembrane region" description="Helical" evidence="10">
    <location>
        <begin position="7"/>
        <end position="24"/>
    </location>
</feature>
<evidence type="ECO:0000256" key="2">
    <source>
        <dbReference type="ARBA" id="ARBA00022475"/>
    </source>
</evidence>
<dbReference type="GO" id="GO:0034204">
    <property type="term" value="P:lipid translocation"/>
    <property type="evidence" value="ECO:0007669"/>
    <property type="project" value="TreeGrafter"/>
</dbReference>
<gene>
    <name evidence="10" type="primary">murJ</name>
    <name evidence="12" type="ORF">FHS81_000265</name>
</gene>
<dbReference type="UniPathway" id="UPA00219"/>